<organism evidence="1 2">
    <name type="scientific">Vibrio cholerae</name>
    <dbReference type="NCBI Taxonomy" id="666"/>
    <lineage>
        <taxon>Bacteria</taxon>
        <taxon>Pseudomonadati</taxon>
        <taxon>Pseudomonadota</taxon>
        <taxon>Gammaproteobacteria</taxon>
        <taxon>Vibrionales</taxon>
        <taxon>Vibrionaceae</taxon>
        <taxon>Vibrio</taxon>
    </lineage>
</organism>
<proteinExistence type="predicted"/>
<dbReference type="EMBL" id="CWQY01000024">
    <property type="protein sequence ID" value="CSD05127.1"/>
    <property type="molecule type" value="Genomic_DNA"/>
</dbReference>
<dbReference type="AlphaFoldDB" id="A0A656A8J2"/>
<name>A0A656A8J2_VIBCL</name>
<reference evidence="1 2" key="1">
    <citation type="submission" date="2015-07" db="EMBL/GenBank/DDBJ databases">
        <authorList>
            <consortium name="Pathogen Informatics"/>
        </authorList>
    </citation>
    <scope>NUCLEOTIDE SEQUENCE [LARGE SCALE GENOMIC DNA]</scope>
    <source>
        <strain evidence="1 2">A316</strain>
    </source>
</reference>
<evidence type="ECO:0000313" key="1">
    <source>
        <dbReference type="EMBL" id="CSD05127.1"/>
    </source>
</evidence>
<accession>A0A656A8J2</accession>
<sequence>MLIQYAAFLADVLGEFRDWLIKALFQLRHLRGEASVRVV</sequence>
<protein>
    <submittedName>
        <fullName evidence="1">Uncharacterized protein</fullName>
    </submittedName>
</protein>
<gene>
    <name evidence="1" type="ORF">ERS013200_03013</name>
</gene>
<dbReference type="Proteomes" id="UP000041770">
    <property type="component" value="Unassembled WGS sequence"/>
</dbReference>
<evidence type="ECO:0000313" key="2">
    <source>
        <dbReference type="Proteomes" id="UP000041770"/>
    </source>
</evidence>